<reference evidence="2" key="1">
    <citation type="journal article" date="2022" name="Mol. Ecol. Resour.">
        <title>The genomes of chicory, endive, great burdock and yacon provide insights into Asteraceae palaeo-polyploidization history and plant inulin production.</title>
        <authorList>
            <person name="Fan W."/>
            <person name="Wang S."/>
            <person name="Wang H."/>
            <person name="Wang A."/>
            <person name="Jiang F."/>
            <person name="Liu H."/>
            <person name="Zhao H."/>
            <person name="Xu D."/>
            <person name="Zhang Y."/>
        </authorList>
    </citation>
    <scope>NUCLEOTIDE SEQUENCE [LARGE SCALE GENOMIC DNA]</scope>
    <source>
        <strain evidence="2">cv. Niubang</strain>
    </source>
</reference>
<reference evidence="1 2" key="2">
    <citation type="journal article" date="2022" name="Mol. Ecol. Resour.">
        <title>The genomes of chicory, endive, great burdock and yacon provide insights into Asteraceae paleo-polyploidization history and plant inulin production.</title>
        <authorList>
            <person name="Fan W."/>
            <person name="Wang S."/>
            <person name="Wang H."/>
            <person name="Wang A."/>
            <person name="Jiang F."/>
            <person name="Liu H."/>
            <person name="Zhao H."/>
            <person name="Xu D."/>
            <person name="Zhang Y."/>
        </authorList>
    </citation>
    <scope>NUCLEOTIDE SEQUENCE [LARGE SCALE GENOMIC DNA]</scope>
    <source>
        <strain evidence="2">cv. Niubang</strain>
    </source>
</reference>
<dbReference type="Proteomes" id="UP001055879">
    <property type="component" value="Linkage Group LG15"/>
</dbReference>
<sequence length="203" mass="22820">MIQLPGGKDAETSKLGITKDASIKGDGDRKKVLPKVKPGDESGNNAIGMKVELRRRPPLNVASDVKYAETSKLRITKDASIKGDGDRKKVLPSVKPGDESGEDFRQNILPSVKTDYESSEDEVNVALINRMNAFDLVLIELNGKKHLVHHVCYVNHLMHKWLCTLTLVTIFYSSESTTVKCELRRKQRYRDEGRVKTKTTVER</sequence>
<gene>
    <name evidence="1" type="ORF">L6452_39312</name>
</gene>
<evidence type="ECO:0000313" key="1">
    <source>
        <dbReference type="EMBL" id="KAI3673196.1"/>
    </source>
</evidence>
<name>A0ACB8XSL5_ARCLA</name>
<comment type="caution">
    <text evidence="1">The sequence shown here is derived from an EMBL/GenBank/DDBJ whole genome shotgun (WGS) entry which is preliminary data.</text>
</comment>
<organism evidence="1 2">
    <name type="scientific">Arctium lappa</name>
    <name type="common">Greater burdock</name>
    <name type="synonym">Lappa major</name>
    <dbReference type="NCBI Taxonomy" id="4217"/>
    <lineage>
        <taxon>Eukaryota</taxon>
        <taxon>Viridiplantae</taxon>
        <taxon>Streptophyta</taxon>
        <taxon>Embryophyta</taxon>
        <taxon>Tracheophyta</taxon>
        <taxon>Spermatophyta</taxon>
        <taxon>Magnoliopsida</taxon>
        <taxon>eudicotyledons</taxon>
        <taxon>Gunneridae</taxon>
        <taxon>Pentapetalae</taxon>
        <taxon>asterids</taxon>
        <taxon>campanulids</taxon>
        <taxon>Asterales</taxon>
        <taxon>Asteraceae</taxon>
        <taxon>Carduoideae</taxon>
        <taxon>Cardueae</taxon>
        <taxon>Arctiinae</taxon>
        <taxon>Arctium</taxon>
    </lineage>
</organism>
<proteinExistence type="predicted"/>
<dbReference type="EMBL" id="CM042061">
    <property type="protein sequence ID" value="KAI3673196.1"/>
    <property type="molecule type" value="Genomic_DNA"/>
</dbReference>
<keyword evidence="2" id="KW-1185">Reference proteome</keyword>
<protein>
    <submittedName>
        <fullName evidence="1">Uncharacterized protein</fullName>
    </submittedName>
</protein>
<accession>A0ACB8XSL5</accession>
<evidence type="ECO:0000313" key="2">
    <source>
        <dbReference type="Proteomes" id="UP001055879"/>
    </source>
</evidence>